<dbReference type="OrthoDB" id="3934656at2759"/>
<comment type="caution">
    <text evidence="2">The sequence shown here is derived from an EMBL/GenBank/DDBJ whole genome shotgun (WGS) entry which is preliminary data.</text>
</comment>
<organism evidence="2 3">
    <name type="scientific">Tuber borchii</name>
    <name type="common">White truffle</name>
    <dbReference type="NCBI Taxonomy" id="42251"/>
    <lineage>
        <taxon>Eukaryota</taxon>
        <taxon>Fungi</taxon>
        <taxon>Dikarya</taxon>
        <taxon>Ascomycota</taxon>
        <taxon>Pezizomycotina</taxon>
        <taxon>Pezizomycetes</taxon>
        <taxon>Pezizales</taxon>
        <taxon>Tuberaceae</taxon>
        <taxon>Tuber</taxon>
    </lineage>
</organism>
<evidence type="ECO:0000256" key="1">
    <source>
        <dbReference type="SAM" id="MobiDB-lite"/>
    </source>
</evidence>
<evidence type="ECO:0000313" key="2">
    <source>
        <dbReference type="EMBL" id="PUU75164.1"/>
    </source>
</evidence>
<keyword evidence="3" id="KW-1185">Reference proteome</keyword>
<sequence length="196" mass="21523">MEPAGSSRPSHNKKPMFGDFAEPIPHGKAPRVTGVYAPTNPVPIPIKEKLDENLNIRGGLERIDYAGRQQGKIGSKVGKGPRAGLTAMTRMEGFAEILHEEVEKRRLVPDDIVHWGKAVDELIEGPDKRHVRTGTPCKMFNWTEFFALDIVAQITADQSAGFCLAGKDADNTAYGVRVILRVIGVLVQLLWVLSVT</sequence>
<feature type="region of interest" description="Disordered" evidence="1">
    <location>
        <begin position="1"/>
        <end position="20"/>
    </location>
</feature>
<protein>
    <submittedName>
        <fullName evidence="2">Uncharacterized protein</fullName>
    </submittedName>
</protein>
<evidence type="ECO:0000313" key="3">
    <source>
        <dbReference type="Proteomes" id="UP000244722"/>
    </source>
</evidence>
<dbReference type="AlphaFoldDB" id="A0A2T6ZIC9"/>
<reference evidence="2 3" key="1">
    <citation type="submission" date="2017-04" db="EMBL/GenBank/DDBJ databases">
        <title>Draft genome sequence of Tuber borchii Vittad., a whitish edible truffle.</title>
        <authorList>
            <consortium name="DOE Joint Genome Institute"/>
            <person name="Murat C."/>
            <person name="Kuo A."/>
            <person name="Barry K.W."/>
            <person name="Clum A."/>
            <person name="Dockter R.B."/>
            <person name="Fauchery L."/>
            <person name="Iotti M."/>
            <person name="Kohler A."/>
            <person name="Labutti K."/>
            <person name="Lindquist E.A."/>
            <person name="Lipzen A."/>
            <person name="Ohm R.A."/>
            <person name="Wang M."/>
            <person name="Grigoriev I.V."/>
            <person name="Zambonelli A."/>
            <person name="Martin F.M."/>
        </authorList>
    </citation>
    <scope>NUCLEOTIDE SEQUENCE [LARGE SCALE GENOMIC DNA]</scope>
    <source>
        <strain evidence="2 3">Tbo3840</strain>
    </source>
</reference>
<gene>
    <name evidence="2" type="ORF">B9Z19DRAFT_368219</name>
</gene>
<accession>A0A2T6ZIC9</accession>
<dbReference type="Proteomes" id="UP000244722">
    <property type="component" value="Unassembled WGS sequence"/>
</dbReference>
<name>A0A2T6ZIC9_TUBBO</name>
<proteinExistence type="predicted"/>
<dbReference type="STRING" id="42251.A0A2T6ZIC9"/>
<dbReference type="EMBL" id="NESQ01000247">
    <property type="protein sequence ID" value="PUU75164.1"/>
    <property type="molecule type" value="Genomic_DNA"/>
</dbReference>